<organism evidence="7 8">
    <name type="scientific">Mya arenaria</name>
    <name type="common">Soft-shell clam</name>
    <dbReference type="NCBI Taxonomy" id="6604"/>
    <lineage>
        <taxon>Eukaryota</taxon>
        <taxon>Metazoa</taxon>
        <taxon>Spiralia</taxon>
        <taxon>Lophotrochozoa</taxon>
        <taxon>Mollusca</taxon>
        <taxon>Bivalvia</taxon>
        <taxon>Autobranchia</taxon>
        <taxon>Heteroconchia</taxon>
        <taxon>Euheterodonta</taxon>
        <taxon>Imparidentia</taxon>
        <taxon>Neoheterodontei</taxon>
        <taxon>Myida</taxon>
        <taxon>Myoidea</taxon>
        <taxon>Myidae</taxon>
        <taxon>Mya</taxon>
    </lineage>
</organism>
<dbReference type="InterPro" id="IPR000242">
    <property type="entry name" value="PTP_cat"/>
</dbReference>
<keyword evidence="3" id="KW-0378">Hydrolase</keyword>
<dbReference type="SMART" id="SM00404">
    <property type="entry name" value="PTPc_motif"/>
    <property type="match status" value="2"/>
</dbReference>
<feature type="domain" description="Tyrosine-protein phosphatase" evidence="5">
    <location>
        <begin position="222"/>
        <end position="498"/>
    </location>
</feature>
<dbReference type="SUPFAM" id="SSF52799">
    <property type="entry name" value="(Phosphotyrosine protein) phosphatases II"/>
    <property type="match status" value="2"/>
</dbReference>
<feature type="non-terminal residue" evidence="7">
    <location>
        <position position="1"/>
    </location>
</feature>
<feature type="domain" description="Tyrosine specific protein phosphatases" evidence="6">
    <location>
        <begin position="110"/>
        <end position="181"/>
    </location>
</feature>
<evidence type="ECO:0000313" key="8">
    <source>
        <dbReference type="Proteomes" id="UP001164746"/>
    </source>
</evidence>
<gene>
    <name evidence="7" type="ORF">MAR_022596</name>
</gene>
<evidence type="ECO:0000256" key="3">
    <source>
        <dbReference type="ARBA" id="ARBA00022801"/>
    </source>
</evidence>
<evidence type="ECO:0000313" key="7">
    <source>
        <dbReference type="EMBL" id="WAQ98223.1"/>
    </source>
</evidence>
<sequence length="612" mass="69497">MSLKKAGVARADDINKSLQPTCLLSASGPTEEFVSDFWRMIWQKQCRKIVKCCQYWPDEGRKQYGGVTVEARDADTFSDYTEKGESRVVKHFQFEAWSDRHVPEYASSVLHFRGCVQAHDSKDNVPTVVHCSAGIGRSGTYLALDYLAEQADVEGYVNVFQCVQNLRHQRVNMVQNLEQYMFLHEALAEALFCPNAALPADRFAASYQRALEAPAGGKQPRLELEFQRLQHVTKFHESMKPSFYEGEEYRAARAFENTQKNRTRNILPSDLHRPFLTTRVADTNDYINAVFLPSYRESKSFLLTQNPLADTIIDFWRMYEVYWPSESETVTFIPFQLHFVTEVDHVTHIERTIKLTNAEEPKEKARLIKQYECRFWMSESHVPVGAESSLLAVCDHAAKWQTANGNPPIVAHCQNGATKSGLFCVVMATVERVKQERDVALQQTEQYKFIHDVVIDFLRATELLPTICPGTVTYIRLPKCETSTNLYIILMFDVLLEPAVDVEVADLSLIKLDHHKHLPGHTQELGGQLAVTRGIKGTQEVSTQGVYQAWAIYRQGILPPVLVTLVLHNKKPLQDISYHSVDPNKVLGTLGPARQDNVSHLVPFIKVAQLVT</sequence>
<dbReference type="PANTHER" id="PTHR19134:SF562">
    <property type="entry name" value="PROTEIN-TYROSINE-PHOSPHATASE"/>
    <property type="match status" value="1"/>
</dbReference>
<evidence type="ECO:0000256" key="2">
    <source>
        <dbReference type="ARBA" id="ARBA00013064"/>
    </source>
</evidence>
<dbReference type="Gene3D" id="3.90.190.10">
    <property type="entry name" value="Protein tyrosine phosphatase superfamily"/>
    <property type="match status" value="3"/>
</dbReference>
<dbReference type="PANTHER" id="PTHR19134">
    <property type="entry name" value="RECEPTOR-TYPE TYROSINE-PROTEIN PHOSPHATASE"/>
    <property type="match status" value="1"/>
</dbReference>
<dbReference type="InterPro" id="IPR000387">
    <property type="entry name" value="Tyr_Pase_dom"/>
</dbReference>
<evidence type="ECO:0000259" key="6">
    <source>
        <dbReference type="PROSITE" id="PS50056"/>
    </source>
</evidence>
<dbReference type="Pfam" id="PF00102">
    <property type="entry name" value="Y_phosphatase"/>
    <property type="match status" value="3"/>
</dbReference>
<dbReference type="PROSITE" id="PS50055">
    <property type="entry name" value="TYR_PHOSPHATASE_PTP"/>
    <property type="match status" value="2"/>
</dbReference>
<evidence type="ECO:0000256" key="4">
    <source>
        <dbReference type="ARBA" id="ARBA00022912"/>
    </source>
</evidence>
<dbReference type="InterPro" id="IPR029021">
    <property type="entry name" value="Prot-tyrosine_phosphatase-like"/>
</dbReference>
<keyword evidence="8" id="KW-1185">Reference proteome</keyword>
<dbReference type="Proteomes" id="UP001164746">
    <property type="component" value="Chromosome 3"/>
</dbReference>
<evidence type="ECO:0000256" key="1">
    <source>
        <dbReference type="ARBA" id="ARBA00009580"/>
    </source>
</evidence>
<proteinExistence type="inferred from homology"/>
<dbReference type="InterPro" id="IPR050348">
    <property type="entry name" value="Protein-Tyr_Phosphatase"/>
</dbReference>
<evidence type="ECO:0000259" key="5">
    <source>
        <dbReference type="PROSITE" id="PS50055"/>
    </source>
</evidence>
<dbReference type="EC" id="3.1.3.48" evidence="2"/>
<protein>
    <recommendedName>
        <fullName evidence="2">protein-tyrosine-phosphatase</fullName>
        <ecNumber evidence="2">3.1.3.48</ecNumber>
    </recommendedName>
</protein>
<dbReference type="CDD" id="cd00047">
    <property type="entry name" value="PTPc"/>
    <property type="match status" value="1"/>
</dbReference>
<dbReference type="EMBL" id="CP111014">
    <property type="protein sequence ID" value="WAQ98223.1"/>
    <property type="molecule type" value="Genomic_DNA"/>
</dbReference>
<accession>A0ABY7DM24</accession>
<feature type="domain" description="Tyrosine-protein phosphatase" evidence="5">
    <location>
        <begin position="1"/>
        <end position="190"/>
    </location>
</feature>
<reference evidence="7" key="1">
    <citation type="submission" date="2022-11" db="EMBL/GenBank/DDBJ databases">
        <title>Centuries of genome instability and evolution in soft-shell clam transmissible cancer (bioRxiv).</title>
        <authorList>
            <person name="Hart S.F.M."/>
            <person name="Yonemitsu M.A."/>
            <person name="Giersch R.M."/>
            <person name="Beal B.F."/>
            <person name="Arriagada G."/>
            <person name="Davis B.W."/>
            <person name="Ostrander E.A."/>
            <person name="Goff S.P."/>
            <person name="Metzger M.J."/>
        </authorList>
    </citation>
    <scope>NUCLEOTIDE SEQUENCE</scope>
    <source>
        <strain evidence="7">MELC-2E11</strain>
        <tissue evidence="7">Siphon/mantle</tissue>
    </source>
</reference>
<dbReference type="SMART" id="SM00194">
    <property type="entry name" value="PTPc"/>
    <property type="match status" value="2"/>
</dbReference>
<name>A0ABY7DM24_MYAAR</name>
<dbReference type="InterPro" id="IPR003595">
    <property type="entry name" value="Tyr_Pase_cat"/>
</dbReference>
<comment type="similarity">
    <text evidence="1">Belongs to the protein-tyrosine phosphatase family.</text>
</comment>
<dbReference type="PROSITE" id="PS50056">
    <property type="entry name" value="TYR_PHOSPHATASE_2"/>
    <property type="match status" value="1"/>
</dbReference>
<dbReference type="PRINTS" id="PR00700">
    <property type="entry name" value="PRTYPHPHTASE"/>
</dbReference>
<keyword evidence="4" id="KW-0904">Protein phosphatase</keyword>
<dbReference type="InterPro" id="IPR016130">
    <property type="entry name" value="Tyr_Pase_AS"/>
</dbReference>
<dbReference type="PROSITE" id="PS00383">
    <property type="entry name" value="TYR_PHOSPHATASE_1"/>
    <property type="match status" value="1"/>
</dbReference>